<dbReference type="Proteomes" id="UP000015104">
    <property type="component" value="Unassembled WGS sequence"/>
</dbReference>
<reference evidence="1" key="2">
    <citation type="submission" date="2015-06" db="UniProtKB">
        <authorList>
            <consortium name="EnsemblMetazoa"/>
        </authorList>
    </citation>
    <scope>IDENTIFICATION</scope>
</reference>
<name>T1JUP0_TETUR</name>
<keyword evidence="2" id="KW-1185">Reference proteome</keyword>
<protein>
    <submittedName>
        <fullName evidence="1">Uncharacterized protein</fullName>
    </submittedName>
</protein>
<dbReference type="EnsemblMetazoa" id="tetur02g01630.1">
    <property type="protein sequence ID" value="tetur02g01630.1"/>
    <property type="gene ID" value="tetur02g01630"/>
</dbReference>
<dbReference type="EMBL" id="CAEY01000779">
    <property type="status" value="NOT_ANNOTATED_CDS"/>
    <property type="molecule type" value="Genomic_DNA"/>
</dbReference>
<organism evidence="1 2">
    <name type="scientific">Tetranychus urticae</name>
    <name type="common">Two-spotted spider mite</name>
    <dbReference type="NCBI Taxonomy" id="32264"/>
    <lineage>
        <taxon>Eukaryota</taxon>
        <taxon>Metazoa</taxon>
        <taxon>Ecdysozoa</taxon>
        <taxon>Arthropoda</taxon>
        <taxon>Chelicerata</taxon>
        <taxon>Arachnida</taxon>
        <taxon>Acari</taxon>
        <taxon>Acariformes</taxon>
        <taxon>Trombidiformes</taxon>
        <taxon>Prostigmata</taxon>
        <taxon>Eleutherengona</taxon>
        <taxon>Raphignathae</taxon>
        <taxon>Tetranychoidea</taxon>
        <taxon>Tetranychidae</taxon>
        <taxon>Tetranychus</taxon>
    </lineage>
</organism>
<accession>T1JUP0</accession>
<evidence type="ECO:0000313" key="2">
    <source>
        <dbReference type="Proteomes" id="UP000015104"/>
    </source>
</evidence>
<dbReference type="HOGENOM" id="CLU_3428632_0_0_1"/>
<reference evidence="2" key="1">
    <citation type="submission" date="2011-08" db="EMBL/GenBank/DDBJ databases">
        <authorList>
            <person name="Rombauts S."/>
        </authorList>
    </citation>
    <scope>NUCLEOTIDE SEQUENCE</scope>
    <source>
        <strain evidence="2">London</strain>
    </source>
</reference>
<sequence length="20" mass="2354">MIGYIEDDFETDGLYPMESK</sequence>
<proteinExistence type="predicted"/>
<dbReference type="AlphaFoldDB" id="T1JUP0"/>
<evidence type="ECO:0000313" key="1">
    <source>
        <dbReference type="EnsemblMetazoa" id="tetur02g01630.1"/>
    </source>
</evidence>